<feature type="compositionally biased region" description="Basic and acidic residues" evidence="2">
    <location>
        <begin position="299"/>
        <end position="323"/>
    </location>
</feature>
<dbReference type="InterPro" id="IPR000571">
    <property type="entry name" value="Znf_CCCH"/>
</dbReference>
<keyword evidence="1" id="KW-0862">Zinc</keyword>
<keyword evidence="1" id="KW-0863">Zinc-finger</keyword>
<dbReference type="PROSITE" id="PS50103">
    <property type="entry name" value="ZF_C3H1"/>
    <property type="match status" value="1"/>
</dbReference>
<feature type="region of interest" description="Disordered" evidence="2">
    <location>
        <begin position="353"/>
        <end position="390"/>
    </location>
</feature>
<dbReference type="InterPro" id="IPR052650">
    <property type="entry name" value="Zinc_finger_CCCH"/>
</dbReference>
<dbReference type="PANTHER" id="PTHR36886:SF3">
    <property type="entry name" value="PROTEIN FRIGIDA-ESSENTIAL 1"/>
    <property type="match status" value="1"/>
</dbReference>
<feature type="non-terminal residue" evidence="4">
    <location>
        <position position="1177"/>
    </location>
</feature>
<proteinExistence type="predicted"/>
<keyword evidence="1" id="KW-0479">Metal-binding</keyword>
<feature type="region of interest" description="Disordered" evidence="2">
    <location>
        <begin position="99"/>
        <end position="120"/>
    </location>
</feature>
<gene>
    <name evidence="4" type="ORF">KI387_029967</name>
</gene>
<dbReference type="AlphaFoldDB" id="A0AA38FDT4"/>
<feature type="zinc finger region" description="C3H1-type" evidence="1">
    <location>
        <begin position="395"/>
        <end position="417"/>
    </location>
</feature>
<feature type="region of interest" description="Disordered" evidence="2">
    <location>
        <begin position="443"/>
        <end position="477"/>
    </location>
</feature>
<feature type="region of interest" description="Disordered" evidence="2">
    <location>
        <begin position="42"/>
        <end position="79"/>
    </location>
</feature>
<reference evidence="4 5" key="1">
    <citation type="journal article" date="2021" name="Nat. Plants">
        <title>The Taxus genome provides insights into paclitaxel biosynthesis.</title>
        <authorList>
            <person name="Xiong X."/>
            <person name="Gou J."/>
            <person name="Liao Q."/>
            <person name="Li Y."/>
            <person name="Zhou Q."/>
            <person name="Bi G."/>
            <person name="Li C."/>
            <person name="Du R."/>
            <person name="Wang X."/>
            <person name="Sun T."/>
            <person name="Guo L."/>
            <person name="Liang H."/>
            <person name="Lu P."/>
            <person name="Wu Y."/>
            <person name="Zhang Z."/>
            <person name="Ro D.K."/>
            <person name="Shang Y."/>
            <person name="Huang S."/>
            <person name="Yan J."/>
        </authorList>
    </citation>
    <scope>NUCLEOTIDE SEQUENCE [LARGE SCALE GENOMIC DNA]</scope>
    <source>
        <strain evidence="4">Ta-2019</strain>
    </source>
</reference>
<evidence type="ECO:0000259" key="3">
    <source>
        <dbReference type="PROSITE" id="PS50103"/>
    </source>
</evidence>
<dbReference type="PANTHER" id="PTHR36886">
    <property type="entry name" value="PROTEIN FRIGIDA-ESSENTIAL 1"/>
    <property type="match status" value="1"/>
</dbReference>
<feature type="compositionally biased region" description="Polar residues" evidence="2">
    <location>
        <begin position="57"/>
        <end position="77"/>
    </location>
</feature>
<sequence length="1177" mass="133224">QAGNPKFAFLFNGTAGSDAAIGYQYFQWMKLKWELQMKTEQEAEDRGQSAKQLEPSLYTNQGTNPTFESQAVTTSPALSDVDMEDDFAINVTSIRDDKDIDSNQSAGISTSKEREKKNVSSNMMLRATESEEEVMPLNVAHTDVPQSELQGEKEISHLTFEQHLVEEVIAVQSMGLAFRQITKQSANVHDQPLNTEGYGNASFIEDQQVGSNVTRRFNLVRNFQEMVPEDLAHRHVGLICADSETPNIMEFTGESGKNMEVDKFEDTERQVFEHNSVLNGLGEASEYLQDHGQPFTRTGDSRKGPDYERIDGELLTDEVKERIGSPVNEGTSDSESDEVLYTANGLKRACRSRRIQSTRDSRLRSCSRSPRQHRSRTRSPRRGDNTKDGEEIKDTCLNFERGMCYEGSSCKFVHHKGGPNSIVNYSDEESEGECSKEIDQDLKINSTSSGKRHDGHDNPVGREEKHQETAKRDDSSVKGEKSLEWDLDFASEPYSAYFDREIFQPSLLHREGSESQPLRRDDFRPLPLRREDFEPQILPCEDIPSQLLQREELQPRSLQREDMRARFLSGDDSRAHLLIREEGQSSLLLQREGLKPQTLQREELHPQYLRGEDSHAHLLNREEGRPSLLFREDMQRLHTQPFLREDIRPKALIRDDLRAHPLFHKDIHARPLFREDVDLLRERVHAESLSRGDLHAPLLLREDLHAHPLCREDVHSQPLLRGGLCGQPSLREDFRGQSLLRDNLDLVNLRRKDILLDPFRRGDFWSKNKDLDHHTLLREEIRVQHLLREKSRLHAEGFLPREDLHPRLLSREDAHFKALARDFPSRQLDKGKIDPLLYRNPSMRQNNALPANLSFSSHLDLMRSPDPSLLGHTTSSSVSNHPRKVPFLGEHHALHSEVAFRMNPHFLCKPDLIPSMLHTLPSHSPQNSSPQNIFRAGIQPQPTVRHSQAGGPSVPGISTVCGSTPGGPYDPLYDSIDPAFRSKLFDFSRGGQIGPTGAVMVSDLGQQLEDTNTASYGGNAKTTPLVKPENAVLNTKDILKGDYAIEAATDAEVGVVDNESPRLGGQREGSPGHHLEVATTGTGEIDVDQTHANEKTRNIKEIKALKVFRTALAEFAKELLKPTWREGHMSKDAFKLVVKKAVDKVAGTLQSHQIPNTQERIDQYLESSRVKFTKLVE</sequence>
<comment type="caution">
    <text evidence="4">The sequence shown here is derived from an EMBL/GenBank/DDBJ whole genome shotgun (WGS) entry which is preliminary data.</text>
</comment>
<feature type="domain" description="C3H1-type" evidence="3">
    <location>
        <begin position="395"/>
        <end position="417"/>
    </location>
</feature>
<dbReference type="EMBL" id="JAHRHJ020000010">
    <property type="protein sequence ID" value="KAH9298285.1"/>
    <property type="molecule type" value="Genomic_DNA"/>
</dbReference>
<accession>A0AA38FDT4</accession>
<dbReference type="Proteomes" id="UP000824469">
    <property type="component" value="Unassembled WGS sequence"/>
</dbReference>
<feature type="region of interest" description="Disordered" evidence="2">
    <location>
        <begin position="291"/>
        <end position="339"/>
    </location>
</feature>
<evidence type="ECO:0000313" key="5">
    <source>
        <dbReference type="Proteomes" id="UP000824469"/>
    </source>
</evidence>
<protein>
    <recommendedName>
        <fullName evidence="3">C3H1-type domain-containing protein</fullName>
    </recommendedName>
</protein>
<dbReference type="OMA" id="WHENDSS"/>
<name>A0AA38FDT4_TAXCH</name>
<evidence type="ECO:0000313" key="4">
    <source>
        <dbReference type="EMBL" id="KAH9298285.1"/>
    </source>
</evidence>
<organism evidence="4 5">
    <name type="scientific">Taxus chinensis</name>
    <name type="common">Chinese yew</name>
    <name type="synonym">Taxus wallichiana var. chinensis</name>
    <dbReference type="NCBI Taxonomy" id="29808"/>
    <lineage>
        <taxon>Eukaryota</taxon>
        <taxon>Viridiplantae</taxon>
        <taxon>Streptophyta</taxon>
        <taxon>Embryophyta</taxon>
        <taxon>Tracheophyta</taxon>
        <taxon>Spermatophyta</taxon>
        <taxon>Pinopsida</taxon>
        <taxon>Pinidae</taxon>
        <taxon>Conifers II</taxon>
        <taxon>Cupressales</taxon>
        <taxon>Taxaceae</taxon>
        <taxon>Taxus</taxon>
    </lineage>
</organism>
<keyword evidence="5" id="KW-1185">Reference proteome</keyword>
<evidence type="ECO:0000256" key="1">
    <source>
        <dbReference type="PROSITE-ProRule" id="PRU00723"/>
    </source>
</evidence>
<feature type="non-terminal residue" evidence="4">
    <location>
        <position position="1"/>
    </location>
</feature>
<dbReference type="GO" id="GO:0008270">
    <property type="term" value="F:zinc ion binding"/>
    <property type="evidence" value="ECO:0007669"/>
    <property type="project" value="UniProtKB-KW"/>
</dbReference>
<evidence type="ECO:0000256" key="2">
    <source>
        <dbReference type="SAM" id="MobiDB-lite"/>
    </source>
</evidence>
<feature type="compositionally biased region" description="Basic residues" evidence="2">
    <location>
        <begin position="370"/>
        <end position="380"/>
    </location>
</feature>
<feature type="compositionally biased region" description="Basic and acidic residues" evidence="2">
    <location>
        <begin position="451"/>
        <end position="477"/>
    </location>
</feature>
<feature type="compositionally biased region" description="Basic and acidic residues" evidence="2">
    <location>
        <begin position="381"/>
        <end position="390"/>
    </location>
</feature>